<dbReference type="Proteomes" id="UP001634394">
    <property type="component" value="Unassembled WGS sequence"/>
</dbReference>
<dbReference type="EMBL" id="JBJQND010000001">
    <property type="protein sequence ID" value="KAL3889905.1"/>
    <property type="molecule type" value="Genomic_DNA"/>
</dbReference>
<protein>
    <recommendedName>
        <fullName evidence="4">Protein pinocchio</fullName>
    </recommendedName>
</protein>
<reference evidence="2 3" key="1">
    <citation type="submission" date="2024-11" db="EMBL/GenBank/DDBJ databases">
        <title>Chromosome-level genome assembly of the freshwater bivalve Anodonta woodiana.</title>
        <authorList>
            <person name="Chen X."/>
        </authorList>
    </citation>
    <scope>NUCLEOTIDE SEQUENCE [LARGE SCALE GENOMIC DNA]</scope>
    <source>
        <strain evidence="2">MN2024</strain>
        <tissue evidence="2">Gills</tissue>
    </source>
</reference>
<feature type="region of interest" description="Disordered" evidence="1">
    <location>
        <begin position="1"/>
        <end position="29"/>
    </location>
</feature>
<organism evidence="2 3">
    <name type="scientific">Sinanodonta woodiana</name>
    <name type="common">Chinese pond mussel</name>
    <name type="synonym">Anodonta woodiana</name>
    <dbReference type="NCBI Taxonomy" id="1069815"/>
    <lineage>
        <taxon>Eukaryota</taxon>
        <taxon>Metazoa</taxon>
        <taxon>Spiralia</taxon>
        <taxon>Lophotrochozoa</taxon>
        <taxon>Mollusca</taxon>
        <taxon>Bivalvia</taxon>
        <taxon>Autobranchia</taxon>
        <taxon>Heteroconchia</taxon>
        <taxon>Palaeoheterodonta</taxon>
        <taxon>Unionida</taxon>
        <taxon>Unionoidea</taxon>
        <taxon>Unionidae</taxon>
        <taxon>Unioninae</taxon>
        <taxon>Sinanodonta</taxon>
    </lineage>
</organism>
<keyword evidence="3" id="KW-1185">Reference proteome</keyword>
<gene>
    <name evidence="2" type="ORF">ACJMK2_002225</name>
</gene>
<feature type="compositionally biased region" description="Acidic residues" evidence="1">
    <location>
        <begin position="15"/>
        <end position="26"/>
    </location>
</feature>
<dbReference type="AlphaFoldDB" id="A0ABD3XWF2"/>
<feature type="compositionally biased region" description="Basic and acidic residues" evidence="1">
    <location>
        <begin position="1"/>
        <end position="14"/>
    </location>
</feature>
<evidence type="ECO:0000313" key="3">
    <source>
        <dbReference type="Proteomes" id="UP001634394"/>
    </source>
</evidence>
<name>A0ABD3XWF2_SINWO</name>
<accession>A0ABD3XWF2</accession>
<proteinExistence type="predicted"/>
<evidence type="ECO:0008006" key="4">
    <source>
        <dbReference type="Google" id="ProtNLM"/>
    </source>
</evidence>
<comment type="caution">
    <text evidence="2">The sequence shown here is derived from an EMBL/GenBank/DDBJ whole genome shotgun (WGS) entry which is preliminary data.</text>
</comment>
<evidence type="ECO:0000256" key="1">
    <source>
        <dbReference type="SAM" id="MobiDB-lite"/>
    </source>
</evidence>
<sequence length="176" mass="19919">MEGDWVTERDKDEGFAELDSQEDEAMETNMAAEGEDELLSCPRNTVFYTLPLTEAEYLAQGKDFTKEQLDGLLQSQPYQRKISTCHLCSQCWYDGKFDADCPECGGFALQRPCPICNGQCSNLWRRDIKSSHSFHEAHWDGKCGLPPEVQQAFMLQNLTDSSENALSEGMQDLSTR</sequence>
<evidence type="ECO:0000313" key="2">
    <source>
        <dbReference type="EMBL" id="KAL3889905.1"/>
    </source>
</evidence>